<keyword evidence="3" id="KW-1185">Reference proteome</keyword>
<dbReference type="PANTHER" id="PTHR33356">
    <property type="entry name" value="TIP41-LIKE PROTEIN"/>
    <property type="match status" value="1"/>
</dbReference>
<dbReference type="EMBL" id="BAABME010001320">
    <property type="protein sequence ID" value="GAA0148915.1"/>
    <property type="molecule type" value="Genomic_DNA"/>
</dbReference>
<dbReference type="PANTHER" id="PTHR33356:SF5">
    <property type="entry name" value="TIP41-LIKE PROTEIN"/>
    <property type="match status" value="1"/>
</dbReference>
<comment type="caution">
    <text evidence="2">The sequence shown here is derived from an EMBL/GenBank/DDBJ whole genome shotgun (WGS) entry which is preliminary data.</text>
</comment>
<organism evidence="2 3">
    <name type="scientific">Lithospermum erythrorhizon</name>
    <name type="common">Purple gromwell</name>
    <name type="synonym">Lithospermum officinale var. erythrorhizon</name>
    <dbReference type="NCBI Taxonomy" id="34254"/>
    <lineage>
        <taxon>Eukaryota</taxon>
        <taxon>Viridiplantae</taxon>
        <taxon>Streptophyta</taxon>
        <taxon>Embryophyta</taxon>
        <taxon>Tracheophyta</taxon>
        <taxon>Spermatophyta</taxon>
        <taxon>Magnoliopsida</taxon>
        <taxon>eudicotyledons</taxon>
        <taxon>Gunneridae</taxon>
        <taxon>Pentapetalae</taxon>
        <taxon>asterids</taxon>
        <taxon>lamiids</taxon>
        <taxon>Boraginales</taxon>
        <taxon>Boraginaceae</taxon>
        <taxon>Boraginoideae</taxon>
        <taxon>Lithospermeae</taxon>
        <taxon>Lithospermum</taxon>
    </lineage>
</organism>
<protein>
    <submittedName>
        <fullName evidence="2">Uncharacterized protein</fullName>
    </submittedName>
</protein>
<proteinExistence type="predicted"/>
<gene>
    <name evidence="2" type="ORF">LIER_08226</name>
</gene>
<accession>A0AAV3PB72</accession>
<feature type="region of interest" description="Disordered" evidence="1">
    <location>
        <begin position="35"/>
        <end position="54"/>
    </location>
</feature>
<evidence type="ECO:0000256" key="1">
    <source>
        <dbReference type="SAM" id="MobiDB-lite"/>
    </source>
</evidence>
<name>A0AAV3PB72_LITER</name>
<dbReference type="AlphaFoldDB" id="A0AAV3PB72"/>
<dbReference type="Proteomes" id="UP001454036">
    <property type="component" value="Unassembled WGS sequence"/>
</dbReference>
<evidence type="ECO:0000313" key="3">
    <source>
        <dbReference type="Proteomes" id="UP001454036"/>
    </source>
</evidence>
<reference evidence="2 3" key="1">
    <citation type="submission" date="2024-01" db="EMBL/GenBank/DDBJ databases">
        <title>The complete chloroplast genome sequence of Lithospermum erythrorhizon: insights into the phylogenetic relationship among Boraginaceae species and the maternal lineages of purple gromwells.</title>
        <authorList>
            <person name="Okada T."/>
            <person name="Watanabe K."/>
        </authorList>
    </citation>
    <scope>NUCLEOTIDE SEQUENCE [LARGE SCALE GENOMIC DNA]</scope>
</reference>
<sequence>MDDQFDTCEFWLPQEFLNDEDFALDLKKSGVDKEVKKCGSDSEMGSNESESDEDEYIITRKMDNSNVQHNKACRLPTSPKSPLCKAAGEFGRRKIVQESARLLQSRNEVFAPVEQPGPKFGYPTNHPPQSSYHQFHAVRFEQIQRRQMINQAQQNIGMKNGEKMPIDLPYPARPPLQRSHPGGMRAVFSGNSLGGAKKQCAGTGVFLPRTLSSTENCINKPASIPVLIPDGVVQALNLNLEKLAFHNQAPHHPGYSKNNGLSADNGAALNYNNNIKKTHVNAQQPQSIARLEPENPEVIRLPPEWTY</sequence>
<evidence type="ECO:0000313" key="2">
    <source>
        <dbReference type="EMBL" id="GAA0148915.1"/>
    </source>
</evidence>